<dbReference type="EMBL" id="SRZC01000009">
    <property type="protein sequence ID" value="TGX82490.1"/>
    <property type="molecule type" value="Genomic_DNA"/>
</dbReference>
<comment type="caution">
    <text evidence="1">The sequence shown here is derived from an EMBL/GenBank/DDBJ whole genome shotgun (WGS) entry which is preliminary data.</text>
</comment>
<evidence type="ECO:0000313" key="2">
    <source>
        <dbReference type="Proteomes" id="UP000308886"/>
    </source>
</evidence>
<gene>
    <name evidence="1" type="ORF">E5358_06900</name>
</gene>
<proteinExistence type="predicted"/>
<protein>
    <submittedName>
        <fullName evidence="1">Uncharacterized protein</fullName>
    </submittedName>
</protein>
<accession>A0AC61QQM5</accession>
<name>A0AC61QQM5_9BACT</name>
<organism evidence="1 2">
    <name type="scientific">Palleniella muris</name>
    <dbReference type="NCBI Taxonomy" id="3038145"/>
    <lineage>
        <taxon>Bacteria</taxon>
        <taxon>Pseudomonadati</taxon>
        <taxon>Bacteroidota</taxon>
        <taxon>Bacteroidia</taxon>
        <taxon>Bacteroidales</taxon>
        <taxon>Prevotellaceae</taxon>
        <taxon>Palleniella</taxon>
    </lineage>
</organism>
<reference evidence="1" key="1">
    <citation type="submission" date="2019-04" db="EMBL/GenBank/DDBJ databases">
        <title>Microbes associate with the intestines of laboratory mice.</title>
        <authorList>
            <person name="Navarre W."/>
            <person name="Wong E."/>
            <person name="Huang K."/>
            <person name="Tropini C."/>
            <person name="Ng K."/>
            <person name="Yu B."/>
        </authorList>
    </citation>
    <scope>NUCLEOTIDE SEQUENCE</scope>
    <source>
        <strain evidence="1">NM73_A23</strain>
    </source>
</reference>
<evidence type="ECO:0000313" key="1">
    <source>
        <dbReference type="EMBL" id="TGX82490.1"/>
    </source>
</evidence>
<dbReference type="Proteomes" id="UP000308886">
    <property type="component" value="Unassembled WGS sequence"/>
</dbReference>
<sequence length="72" mass="7603">MYGCAGQGGYFNVYGGIHHPVHLIVTGEDCISPLFYGSPGVILGQKDVSGKSATLTSRSRQARALPTRSYGT</sequence>
<keyword evidence="2" id="KW-1185">Reference proteome</keyword>